<protein>
    <recommendedName>
        <fullName evidence="3">cAMP-binding domain of CRP or a regulatory subunit of cAMP-dependent protein kinases</fullName>
    </recommendedName>
</protein>
<organism evidence="1 2">
    <name type="scientific">Pseudozobellia thermophila</name>
    <dbReference type="NCBI Taxonomy" id="192903"/>
    <lineage>
        <taxon>Bacteria</taxon>
        <taxon>Pseudomonadati</taxon>
        <taxon>Bacteroidota</taxon>
        <taxon>Flavobacteriia</taxon>
        <taxon>Flavobacteriales</taxon>
        <taxon>Flavobacteriaceae</taxon>
        <taxon>Pseudozobellia</taxon>
    </lineage>
</organism>
<dbReference type="Gene3D" id="2.60.120.10">
    <property type="entry name" value="Jelly Rolls"/>
    <property type="match status" value="1"/>
</dbReference>
<gene>
    <name evidence="1" type="ORF">SAMN04488513_1156</name>
</gene>
<dbReference type="EMBL" id="FQYU01000015">
    <property type="protein sequence ID" value="SHJ98115.1"/>
    <property type="molecule type" value="Genomic_DNA"/>
</dbReference>
<dbReference type="SUPFAM" id="SSF51206">
    <property type="entry name" value="cAMP-binding domain-like"/>
    <property type="match status" value="1"/>
</dbReference>
<accession>A0A1M6NQY3</accession>
<dbReference type="AlphaFoldDB" id="A0A1M6NQY3"/>
<name>A0A1M6NQY3_9FLAO</name>
<sequence length="107" mass="12884">MISKSPSYFFIEAIEDSKVLIMSYNNWQKLKEQNPKWNLLLVKLLEKGYATKEKREREFLLLDAENRYRIYLKEYPTLENRVKQHMIASYLGITPIALSRIRRKMKA</sequence>
<evidence type="ECO:0000313" key="1">
    <source>
        <dbReference type="EMBL" id="SHJ98115.1"/>
    </source>
</evidence>
<dbReference type="Proteomes" id="UP000184543">
    <property type="component" value="Unassembled WGS sequence"/>
</dbReference>
<dbReference type="InterPro" id="IPR014710">
    <property type="entry name" value="RmlC-like_jellyroll"/>
</dbReference>
<dbReference type="STRING" id="192903.SAMN04488513_1156"/>
<evidence type="ECO:0000313" key="2">
    <source>
        <dbReference type="Proteomes" id="UP000184543"/>
    </source>
</evidence>
<keyword evidence="2" id="KW-1185">Reference proteome</keyword>
<evidence type="ECO:0008006" key="3">
    <source>
        <dbReference type="Google" id="ProtNLM"/>
    </source>
</evidence>
<reference evidence="2" key="1">
    <citation type="submission" date="2016-11" db="EMBL/GenBank/DDBJ databases">
        <authorList>
            <person name="Varghese N."/>
            <person name="Submissions S."/>
        </authorList>
    </citation>
    <scope>NUCLEOTIDE SEQUENCE [LARGE SCALE GENOMIC DNA]</scope>
    <source>
        <strain evidence="2">DSM 19858</strain>
    </source>
</reference>
<dbReference type="InterPro" id="IPR018490">
    <property type="entry name" value="cNMP-bd_dom_sf"/>
</dbReference>
<proteinExistence type="predicted"/>